<evidence type="ECO:0000256" key="2">
    <source>
        <dbReference type="ARBA" id="ARBA00022481"/>
    </source>
</evidence>
<proteinExistence type="predicted"/>
<keyword evidence="2" id="KW-0488">Methylation</keyword>
<feature type="transmembrane region" description="Helical" evidence="6">
    <location>
        <begin position="21"/>
        <end position="47"/>
    </location>
</feature>
<comment type="caution">
    <text evidence="7">The sequence shown here is derived from an EMBL/GenBank/DDBJ whole genome shotgun (WGS) entry which is preliminary data.</text>
</comment>
<dbReference type="Gene3D" id="3.30.700.10">
    <property type="entry name" value="Glycoprotein, Type 4 Pilin"/>
    <property type="match status" value="1"/>
</dbReference>
<organism evidence="7 8">
    <name type="scientific">Cryobacterium ruanii</name>
    <dbReference type="NCBI Taxonomy" id="1259197"/>
    <lineage>
        <taxon>Bacteria</taxon>
        <taxon>Bacillati</taxon>
        <taxon>Actinomycetota</taxon>
        <taxon>Actinomycetes</taxon>
        <taxon>Micrococcales</taxon>
        <taxon>Microbacteriaceae</taxon>
        <taxon>Cryobacterium</taxon>
    </lineage>
</organism>
<keyword evidence="8" id="KW-1185">Reference proteome</keyword>
<evidence type="ECO:0000256" key="6">
    <source>
        <dbReference type="SAM" id="Phobius"/>
    </source>
</evidence>
<evidence type="ECO:0000256" key="4">
    <source>
        <dbReference type="ARBA" id="ARBA00022989"/>
    </source>
</evidence>
<dbReference type="InterPro" id="IPR045584">
    <property type="entry name" value="Pilin-like"/>
</dbReference>
<accession>A0A4R9AKA8</accession>
<comment type="subcellular location">
    <subcellularLocation>
        <location evidence="1">Membrane</location>
        <topology evidence="1">Single-pass membrane protein</topology>
    </subcellularLocation>
</comment>
<dbReference type="InterPro" id="IPR012902">
    <property type="entry name" value="N_methyl_site"/>
</dbReference>
<sequence>MIHRTLGALSRTRIAIRDRQQGFTLIELLVVVLIIGVLAAVAIPIFLNQQEGAKDSAVKAQITQAKTAVVAEMVTKGYPASLDDASAYTESKEVDVVLTGSATAFCITGKFGSSTRMFAIDDNGAAIEGTCVSNVATAATAATP</sequence>
<evidence type="ECO:0000256" key="5">
    <source>
        <dbReference type="ARBA" id="ARBA00023136"/>
    </source>
</evidence>
<dbReference type="Pfam" id="PF07963">
    <property type="entry name" value="N_methyl"/>
    <property type="match status" value="1"/>
</dbReference>
<gene>
    <name evidence="7" type="ORF">E3T47_14140</name>
</gene>
<dbReference type="GO" id="GO:0016020">
    <property type="term" value="C:membrane"/>
    <property type="evidence" value="ECO:0007669"/>
    <property type="project" value="UniProtKB-SubCell"/>
</dbReference>
<name>A0A4R9AKA8_9MICO</name>
<dbReference type="NCBIfam" id="TIGR02532">
    <property type="entry name" value="IV_pilin_GFxxxE"/>
    <property type="match status" value="1"/>
</dbReference>
<evidence type="ECO:0000256" key="1">
    <source>
        <dbReference type="ARBA" id="ARBA00004167"/>
    </source>
</evidence>
<dbReference type="OrthoDB" id="5125670at2"/>
<evidence type="ECO:0000256" key="3">
    <source>
        <dbReference type="ARBA" id="ARBA00022692"/>
    </source>
</evidence>
<dbReference type="EMBL" id="SOHK01000021">
    <property type="protein sequence ID" value="TFD63618.1"/>
    <property type="molecule type" value="Genomic_DNA"/>
</dbReference>
<reference evidence="7 8" key="1">
    <citation type="submission" date="2019-03" db="EMBL/GenBank/DDBJ databases">
        <title>Genomics of glacier-inhabiting Cryobacterium strains.</title>
        <authorList>
            <person name="Liu Q."/>
            <person name="Xin Y.-H."/>
        </authorList>
    </citation>
    <scope>NUCLEOTIDE SEQUENCE [LARGE SCALE GENOMIC DNA]</scope>
    <source>
        <strain evidence="7 8">Sr36</strain>
    </source>
</reference>
<dbReference type="AlphaFoldDB" id="A0A4R9AKA8"/>
<dbReference type="PROSITE" id="PS00409">
    <property type="entry name" value="PROKAR_NTER_METHYL"/>
    <property type="match status" value="1"/>
</dbReference>
<evidence type="ECO:0000313" key="7">
    <source>
        <dbReference type="EMBL" id="TFD63618.1"/>
    </source>
</evidence>
<dbReference type="SUPFAM" id="SSF54523">
    <property type="entry name" value="Pili subunits"/>
    <property type="match status" value="1"/>
</dbReference>
<dbReference type="PANTHER" id="PTHR30093:SF44">
    <property type="entry name" value="TYPE II SECRETION SYSTEM CORE PROTEIN G"/>
    <property type="match status" value="1"/>
</dbReference>
<evidence type="ECO:0000313" key="8">
    <source>
        <dbReference type="Proteomes" id="UP000298154"/>
    </source>
</evidence>
<keyword evidence="3 6" id="KW-0812">Transmembrane</keyword>
<keyword evidence="4 6" id="KW-1133">Transmembrane helix</keyword>
<dbReference type="PANTHER" id="PTHR30093">
    <property type="entry name" value="GENERAL SECRETION PATHWAY PROTEIN G"/>
    <property type="match status" value="1"/>
</dbReference>
<protein>
    <submittedName>
        <fullName evidence="7">Prepilin-type N-terminal cleavage/methylation domain-containing protein</fullName>
    </submittedName>
</protein>
<keyword evidence="5 6" id="KW-0472">Membrane</keyword>
<dbReference type="Proteomes" id="UP000298154">
    <property type="component" value="Unassembled WGS sequence"/>
</dbReference>